<name>A0A7J8JX74_MOLMO</name>
<protein>
    <submittedName>
        <fullName evidence="1">Uncharacterized protein</fullName>
    </submittedName>
</protein>
<comment type="caution">
    <text evidence="1">The sequence shown here is derived from an EMBL/GenBank/DDBJ whole genome shotgun (WGS) entry which is preliminary data.</text>
</comment>
<keyword evidence="2" id="KW-1185">Reference proteome</keyword>
<evidence type="ECO:0000313" key="2">
    <source>
        <dbReference type="Proteomes" id="UP000550707"/>
    </source>
</evidence>
<accession>A0A7J8JX74</accession>
<dbReference type="Proteomes" id="UP000550707">
    <property type="component" value="Unassembled WGS sequence"/>
</dbReference>
<dbReference type="AlphaFoldDB" id="A0A7J8JX74"/>
<evidence type="ECO:0000313" key="1">
    <source>
        <dbReference type="EMBL" id="KAF6501111.1"/>
    </source>
</evidence>
<dbReference type="InParanoid" id="A0A7J8JX74"/>
<sequence>MPKPVPARPPCYHLSVREAPPACEPEPLRRTRPGALPSPFWGPVTHLCCGLLGAGTWGWSWTNRSGSPAQTARPSWLGQQRHPCGQGCPCVGILASVLGPQGLGQRKTLRNGAAEPRAKVGLPRRGLEAEAAGHTDHRDRSWAERLPGWGLHSWEKAKDRLKRLSKMSGKVQHMSHGAHLLGNTVCHSNP</sequence>
<proteinExistence type="predicted"/>
<dbReference type="EMBL" id="JACASF010000001">
    <property type="protein sequence ID" value="KAF6501111.1"/>
    <property type="molecule type" value="Genomic_DNA"/>
</dbReference>
<gene>
    <name evidence="1" type="ORF">HJG59_008091</name>
</gene>
<reference evidence="1 2" key="1">
    <citation type="journal article" date="2020" name="Nature">
        <title>Six reference-quality genomes reveal evolution of bat adaptations.</title>
        <authorList>
            <person name="Jebb D."/>
            <person name="Huang Z."/>
            <person name="Pippel M."/>
            <person name="Hughes G.M."/>
            <person name="Lavrichenko K."/>
            <person name="Devanna P."/>
            <person name="Winkler S."/>
            <person name="Jermiin L.S."/>
            <person name="Skirmuntt E.C."/>
            <person name="Katzourakis A."/>
            <person name="Burkitt-Gray L."/>
            <person name="Ray D.A."/>
            <person name="Sullivan K.A.M."/>
            <person name="Roscito J.G."/>
            <person name="Kirilenko B.M."/>
            <person name="Davalos L.M."/>
            <person name="Corthals A.P."/>
            <person name="Power M.L."/>
            <person name="Jones G."/>
            <person name="Ransome R.D."/>
            <person name="Dechmann D.K.N."/>
            <person name="Locatelli A.G."/>
            <person name="Puechmaille S.J."/>
            <person name="Fedrigo O."/>
            <person name="Jarvis E.D."/>
            <person name="Hiller M."/>
            <person name="Vernes S.C."/>
            <person name="Myers E.W."/>
            <person name="Teeling E.C."/>
        </authorList>
    </citation>
    <scope>NUCLEOTIDE SEQUENCE [LARGE SCALE GENOMIC DNA]</scope>
    <source>
        <strain evidence="1">MMolMol1</strain>
        <tissue evidence="1">Muscle</tissue>
    </source>
</reference>
<organism evidence="1 2">
    <name type="scientific">Molossus molossus</name>
    <name type="common">Pallas' mastiff bat</name>
    <name type="synonym">Vespertilio molossus</name>
    <dbReference type="NCBI Taxonomy" id="27622"/>
    <lineage>
        <taxon>Eukaryota</taxon>
        <taxon>Metazoa</taxon>
        <taxon>Chordata</taxon>
        <taxon>Craniata</taxon>
        <taxon>Vertebrata</taxon>
        <taxon>Euteleostomi</taxon>
        <taxon>Mammalia</taxon>
        <taxon>Eutheria</taxon>
        <taxon>Laurasiatheria</taxon>
        <taxon>Chiroptera</taxon>
        <taxon>Yangochiroptera</taxon>
        <taxon>Molossidae</taxon>
        <taxon>Molossus</taxon>
    </lineage>
</organism>